<evidence type="ECO:0000256" key="10">
    <source>
        <dbReference type="ARBA" id="ARBA00022917"/>
    </source>
</evidence>
<accession>A0A2U2BQP2</accession>
<evidence type="ECO:0000313" key="16">
    <source>
        <dbReference type="EMBL" id="PWE16330.1"/>
    </source>
</evidence>
<feature type="binding site" evidence="13">
    <location>
        <position position="241"/>
    </location>
    <ligand>
        <name>Zn(2+)</name>
        <dbReference type="ChEBI" id="CHEBI:29105"/>
    </ligand>
</feature>
<keyword evidence="9 13" id="KW-0067">ATP-binding</keyword>
<dbReference type="GO" id="GO:0006423">
    <property type="term" value="P:cysteinyl-tRNA aminoacylation"/>
    <property type="evidence" value="ECO:0007669"/>
    <property type="project" value="UniProtKB-UniRule"/>
</dbReference>
<feature type="binding site" evidence="13">
    <location>
        <position position="212"/>
    </location>
    <ligand>
        <name>Zn(2+)</name>
        <dbReference type="ChEBI" id="CHEBI:29105"/>
    </ligand>
</feature>
<sequence>MTSLRLYDTAAREKRVFTPADPERVTMYVCGPTVYSAAHIGNFRPAVTFDVLFRVLRHLYGAERVVYARNITDVDDNINAAAAEEGVDISVITERFTRIYHEDNADLGNLPPSLEPTATGHMAEMIKMIEGLVDDGFAYVAEGHVLFSVKAYEKYGALSRRSLDDMIAGARVEVAPYKKDAADFVLWKPSKPGEPVWESPFGPGRPGWHLECSAMIEANLGETIDIHAGGQDLIFPHHENEIAQSVCAHHGAPLARYWLHNGFLSMDSEKMSKSLGNIVKPHELMAQGVRGETIRYGLLTGHYRAPLDWNDALMERSRKSLDRLYGVLRRLKGVEAAHAAPPDAVMTALLDDLNTPRALAALFEIAGRANKAETEADRARAKGELLAAGELLGLMQDDPDAWFGLDAVDAEARKDIDRLIEERARARAAKNFAEADALRARLEERGVVVEDGPEGTTWRLGEA</sequence>
<dbReference type="InterPro" id="IPR015803">
    <property type="entry name" value="Cys-tRNA-ligase"/>
</dbReference>
<organism evidence="16 17">
    <name type="scientific">Marinicauda salina</name>
    <dbReference type="NCBI Taxonomy" id="2135793"/>
    <lineage>
        <taxon>Bacteria</taxon>
        <taxon>Pseudomonadati</taxon>
        <taxon>Pseudomonadota</taxon>
        <taxon>Alphaproteobacteria</taxon>
        <taxon>Maricaulales</taxon>
        <taxon>Maricaulaceae</taxon>
        <taxon>Marinicauda</taxon>
    </lineage>
</organism>
<dbReference type="InterPro" id="IPR014729">
    <property type="entry name" value="Rossmann-like_a/b/a_fold"/>
</dbReference>
<comment type="cofactor">
    <cofactor evidence="13">
        <name>Zn(2+)</name>
        <dbReference type="ChEBI" id="CHEBI:29105"/>
    </cofactor>
    <text evidence="13">Binds 1 zinc ion per subunit.</text>
</comment>
<keyword evidence="11 13" id="KW-0030">Aminoacyl-tRNA synthetase</keyword>
<protein>
    <recommendedName>
        <fullName evidence="13">Cysteine--tRNA ligase</fullName>
        <ecNumber evidence="13">6.1.1.16</ecNumber>
    </recommendedName>
    <alternativeName>
        <fullName evidence="13">Cysteinyl-tRNA synthetase</fullName>
        <shortName evidence="13">CysRS</shortName>
    </alternativeName>
</protein>
<dbReference type="EC" id="6.1.1.16" evidence="13"/>
<feature type="binding site" evidence="13">
    <location>
        <position position="237"/>
    </location>
    <ligand>
        <name>Zn(2+)</name>
        <dbReference type="ChEBI" id="CHEBI:29105"/>
    </ligand>
</feature>
<dbReference type="InterPro" id="IPR032678">
    <property type="entry name" value="tRNA-synt_1_cat_dom"/>
</dbReference>
<dbReference type="Gene3D" id="1.20.120.1910">
    <property type="entry name" value="Cysteine-tRNA ligase, C-terminal anti-codon recognition domain"/>
    <property type="match status" value="1"/>
</dbReference>
<dbReference type="PRINTS" id="PR00983">
    <property type="entry name" value="TRNASYNTHCYS"/>
</dbReference>
<reference evidence="17" key="1">
    <citation type="submission" date="2018-05" db="EMBL/GenBank/DDBJ databases">
        <authorList>
            <person name="Liu B.-T."/>
        </authorList>
    </citation>
    <scope>NUCLEOTIDE SEQUENCE [LARGE SCALE GENOMIC DNA]</scope>
    <source>
        <strain evidence="17">WD6-1</strain>
    </source>
</reference>
<evidence type="ECO:0000256" key="9">
    <source>
        <dbReference type="ARBA" id="ARBA00022840"/>
    </source>
</evidence>
<dbReference type="GO" id="GO:0004817">
    <property type="term" value="F:cysteine-tRNA ligase activity"/>
    <property type="evidence" value="ECO:0007669"/>
    <property type="project" value="UniProtKB-UniRule"/>
</dbReference>
<feature type="binding site" evidence="13">
    <location>
        <position position="30"/>
    </location>
    <ligand>
        <name>Zn(2+)</name>
        <dbReference type="ChEBI" id="CHEBI:29105"/>
    </ligand>
</feature>
<dbReference type="OrthoDB" id="9815130at2"/>
<dbReference type="EMBL" id="QEXV01000007">
    <property type="protein sequence ID" value="PWE16330.1"/>
    <property type="molecule type" value="Genomic_DNA"/>
</dbReference>
<feature type="short sequence motif" description="'KMSKS' region" evidence="13">
    <location>
        <begin position="270"/>
        <end position="274"/>
    </location>
</feature>
<keyword evidence="4 13" id="KW-0963">Cytoplasm</keyword>
<keyword evidence="17" id="KW-1185">Reference proteome</keyword>
<evidence type="ECO:0000256" key="7">
    <source>
        <dbReference type="ARBA" id="ARBA00022741"/>
    </source>
</evidence>
<feature type="coiled-coil region" evidence="14">
    <location>
        <begin position="409"/>
        <end position="445"/>
    </location>
</feature>
<keyword evidence="8 13" id="KW-0862">Zinc</keyword>
<dbReference type="PANTHER" id="PTHR10890">
    <property type="entry name" value="CYSTEINYL-TRNA SYNTHETASE"/>
    <property type="match status" value="1"/>
</dbReference>
<name>A0A2U2BQP2_9PROT</name>
<evidence type="ECO:0000256" key="4">
    <source>
        <dbReference type="ARBA" id="ARBA00022490"/>
    </source>
</evidence>
<dbReference type="Pfam" id="PF01406">
    <property type="entry name" value="tRNA-synt_1e"/>
    <property type="match status" value="1"/>
</dbReference>
<evidence type="ECO:0000256" key="1">
    <source>
        <dbReference type="ARBA" id="ARBA00004496"/>
    </source>
</evidence>
<comment type="subcellular location">
    <subcellularLocation>
        <location evidence="1 13">Cytoplasm</location>
    </subcellularLocation>
</comment>
<dbReference type="InterPro" id="IPR056411">
    <property type="entry name" value="CysS_C"/>
</dbReference>
<dbReference type="Gene3D" id="3.40.50.620">
    <property type="entry name" value="HUPs"/>
    <property type="match status" value="1"/>
</dbReference>
<comment type="similarity">
    <text evidence="2 13">Belongs to the class-I aminoacyl-tRNA synthetase family.</text>
</comment>
<evidence type="ECO:0000256" key="11">
    <source>
        <dbReference type="ARBA" id="ARBA00023146"/>
    </source>
</evidence>
<comment type="subunit">
    <text evidence="3 13">Monomer.</text>
</comment>
<evidence type="ECO:0000256" key="5">
    <source>
        <dbReference type="ARBA" id="ARBA00022598"/>
    </source>
</evidence>
<dbReference type="PANTHER" id="PTHR10890:SF3">
    <property type="entry name" value="CYSTEINE--TRNA LIGASE, CYTOPLASMIC"/>
    <property type="match status" value="1"/>
</dbReference>
<feature type="short sequence motif" description="'HIGH' region" evidence="13">
    <location>
        <begin position="32"/>
        <end position="42"/>
    </location>
</feature>
<dbReference type="FunFam" id="3.40.50.620:FF:000068">
    <property type="entry name" value="Cysteine--tRNA ligase"/>
    <property type="match status" value="1"/>
</dbReference>
<evidence type="ECO:0000256" key="2">
    <source>
        <dbReference type="ARBA" id="ARBA00005594"/>
    </source>
</evidence>
<proteinExistence type="inferred from homology"/>
<dbReference type="HAMAP" id="MF_00041">
    <property type="entry name" value="Cys_tRNA_synth"/>
    <property type="match status" value="1"/>
</dbReference>
<evidence type="ECO:0000256" key="12">
    <source>
        <dbReference type="ARBA" id="ARBA00047398"/>
    </source>
</evidence>
<dbReference type="GO" id="GO:0005829">
    <property type="term" value="C:cytosol"/>
    <property type="evidence" value="ECO:0007669"/>
    <property type="project" value="TreeGrafter"/>
</dbReference>
<evidence type="ECO:0000256" key="13">
    <source>
        <dbReference type="HAMAP-Rule" id="MF_00041"/>
    </source>
</evidence>
<evidence type="ECO:0000256" key="6">
    <source>
        <dbReference type="ARBA" id="ARBA00022723"/>
    </source>
</evidence>
<feature type="binding site" evidence="13">
    <location>
        <position position="273"/>
    </location>
    <ligand>
        <name>ATP</name>
        <dbReference type="ChEBI" id="CHEBI:30616"/>
    </ligand>
</feature>
<dbReference type="AlphaFoldDB" id="A0A2U2BQP2"/>
<keyword evidence="10 13" id="KW-0648">Protein biosynthesis</keyword>
<evidence type="ECO:0000313" key="17">
    <source>
        <dbReference type="Proteomes" id="UP000245168"/>
    </source>
</evidence>
<dbReference type="InterPro" id="IPR024909">
    <property type="entry name" value="Cys-tRNA/MSH_ligase"/>
</dbReference>
<dbReference type="Pfam" id="PF23493">
    <property type="entry name" value="CysS_C"/>
    <property type="match status" value="1"/>
</dbReference>
<dbReference type="SMART" id="SM00840">
    <property type="entry name" value="DALR_2"/>
    <property type="match status" value="1"/>
</dbReference>
<gene>
    <name evidence="13" type="primary">cysS</name>
    <name evidence="16" type="ORF">DDZ18_12965</name>
</gene>
<keyword evidence="14" id="KW-0175">Coiled coil</keyword>
<feature type="domain" description="Cysteinyl-tRNA synthetase class Ia DALR" evidence="15">
    <location>
        <begin position="344"/>
        <end position="403"/>
    </location>
</feature>
<comment type="catalytic activity">
    <reaction evidence="12 13">
        <text>tRNA(Cys) + L-cysteine + ATP = L-cysteinyl-tRNA(Cys) + AMP + diphosphate</text>
        <dbReference type="Rhea" id="RHEA:17773"/>
        <dbReference type="Rhea" id="RHEA-COMP:9661"/>
        <dbReference type="Rhea" id="RHEA-COMP:9679"/>
        <dbReference type="ChEBI" id="CHEBI:30616"/>
        <dbReference type="ChEBI" id="CHEBI:33019"/>
        <dbReference type="ChEBI" id="CHEBI:35235"/>
        <dbReference type="ChEBI" id="CHEBI:78442"/>
        <dbReference type="ChEBI" id="CHEBI:78517"/>
        <dbReference type="ChEBI" id="CHEBI:456215"/>
        <dbReference type="EC" id="6.1.1.16"/>
    </reaction>
</comment>
<dbReference type="NCBIfam" id="TIGR00435">
    <property type="entry name" value="cysS"/>
    <property type="match status" value="1"/>
</dbReference>
<dbReference type="Proteomes" id="UP000245168">
    <property type="component" value="Unassembled WGS sequence"/>
</dbReference>
<comment type="caution">
    <text evidence="16">The sequence shown here is derived from an EMBL/GenBank/DDBJ whole genome shotgun (WGS) entry which is preliminary data.</text>
</comment>
<evidence type="ECO:0000256" key="14">
    <source>
        <dbReference type="SAM" id="Coils"/>
    </source>
</evidence>
<dbReference type="GO" id="GO:0008270">
    <property type="term" value="F:zinc ion binding"/>
    <property type="evidence" value="ECO:0007669"/>
    <property type="project" value="UniProtKB-UniRule"/>
</dbReference>
<keyword evidence="6 13" id="KW-0479">Metal-binding</keyword>
<dbReference type="InterPro" id="IPR009080">
    <property type="entry name" value="tRNAsynth_Ia_anticodon-bd"/>
</dbReference>
<dbReference type="SUPFAM" id="SSF52374">
    <property type="entry name" value="Nucleotidylyl transferase"/>
    <property type="match status" value="1"/>
</dbReference>
<evidence type="ECO:0000256" key="3">
    <source>
        <dbReference type="ARBA" id="ARBA00011245"/>
    </source>
</evidence>
<dbReference type="Pfam" id="PF09190">
    <property type="entry name" value="DALR_2"/>
    <property type="match status" value="1"/>
</dbReference>
<dbReference type="GO" id="GO:0005524">
    <property type="term" value="F:ATP binding"/>
    <property type="evidence" value="ECO:0007669"/>
    <property type="project" value="UniProtKB-UniRule"/>
</dbReference>
<evidence type="ECO:0000256" key="8">
    <source>
        <dbReference type="ARBA" id="ARBA00022833"/>
    </source>
</evidence>
<dbReference type="InterPro" id="IPR015273">
    <property type="entry name" value="Cys-tRNA-synt_Ia_DALR"/>
</dbReference>
<dbReference type="CDD" id="cd00672">
    <property type="entry name" value="CysRS_core"/>
    <property type="match status" value="1"/>
</dbReference>
<evidence type="ECO:0000259" key="15">
    <source>
        <dbReference type="SMART" id="SM00840"/>
    </source>
</evidence>
<dbReference type="RefSeq" id="WP_109253832.1">
    <property type="nucleotide sequence ID" value="NZ_QEXV01000007.1"/>
</dbReference>
<dbReference type="SUPFAM" id="SSF47323">
    <property type="entry name" value="Anticodon-binding domain of a subclass of class I aminoacyl-tRNA synthetases"/>
    <property type="match status" value="1"/>
</dbReference>
<keyword evidence="7 13" id="KW-0547">Nucleotide-binding</keyword>
<keyword evidence="5 13" id="KW-0436">Ligase</keyword>